<evidence type="ECO:0000256" key="3">
    <source>
        <dbReference type="ARBA" id="ARBA00023125"/>
    </source>
</evidence>
<dbReference type="NCBIfam" id="NF033539">
    <property type="entry name" value="transpos_IS1380"/>
    <property type="match status" value="1"/>
</dbReference>
<comment type="similarity">
    <text evidence="1">In the C-terminal section; belongs to the transposase 35 family.</text>
</comment>
<evidence type="ECO:0000313" key="8">
    <source>
        <dbReference type="EMBL" id="GAA3377215.1"/>
    </source>
</evidence>
<keyword evidence="3" id="KW-0238">DNA-binding</keyword>
<dbReference type="Pfam" id="PF13701">
    <property type="entry name" value="DDE_Tnp_1_4"/>
    <property type="match status" value="1"/>
</dbReference>
<accession>A0ABP6SHR8</accession>
<evidence type="ECO:0000256" key="4">
    <source>
        <dbReference type="ARBA" id="ARBA00023172"/>
    </source>
</evidence>
<gene>
    <name evidence="8" type="ORF">GCM10020367_52030</name>
</gene>
<dbReference type="Pfam" id="PF01385">
    <property type="entry name" value="OrfB_IS605"/>
    <property type="match status" value="1"/>
</dbReference>
<feature type="domain" description="Transposase DDE" evidence="7">
    <location>
        <begin position="442"/>
        <end position="894"/>
    </location>
</feature>
<evidence type="ECO:0000256" key="2">
    <source>
        <dbReference type="ARBA" id="ARBA00022578"/>
    </source>
</evidence>
<keyword evidence="9" id="KW-1185">Reference proteome</keyword>
<reference evidence="9" key="1">
    <citation type="journal article" date="2019" name="Int. J. Syst. Evol. Microbiol.">
        <title>The Global Catalogue of Microorganisms (GCM) 10K type strain sequencing project: providing services to taxonomists for standard genome sequencing and annotation.</title>
        <authorList>
            <consortium name="The Broad Institute Genomics Platform"/>
            <consortium name="The Broad Institute Genome Sequencing Center for Infectious Disease"/>
            <person name="Wu L."/>
            <person name="Ma J."/>
        </authorList>
    </citation>
    <scope>NUCLEOTIDE SEQUENCE [LARGE SCALE GENOMIC DNA]</scope>
    <source>
        <strain evidence="9">JCM 9651</strain>
    </source>
</reference>
<protein>
    <recommendedName>
        <fullName evidence="10">Transposase</fullName>
    </recommendedName>
</protein>
<evidence type="ECO:0000256" key="1">
    <source>
        <dbReference type="ARBA" id="ARBA00008761"/>
    </source>
</evidence>
<evidence type="ECO:0000259" key="6">
    <source>
        <dbReference type="Pfam" id="PF07282"/>
    </source>
</evidence>
<dbReference type="InterPro" id="IPR025668">
    <property type="entry name" value="Tnp_DDE_dom"/>
</dbReference>
<keyword evidence="2" id="KW-0815">Transposition</keyword>
<name>A0ABP6SHR8_9ACTN</name>
<evidence type="ECO:0000259" key="7">
    <source>
        <dbReference type="Pfam" id="PF13701"/>
    </source>
</evidence>
<sequence>MMTPGEVDEAGHARYTYRLRVSSTARAALLAEWDRCRWIWNECVAKSKAVHVHNKTTGEKRTCGPAQLDRMLTEARERTPWLREGSSVAQQQVIRDFGKSRAKAHKDIRERLPQRQRAGMPKWKKKREALPTLNCTRRGFRLRDDRLHLAGGIVLTVVWSRELPAQPSSVRVYQDGVGHWYCSFVVPAEVQPLPRTGRVLGVDWGVKETATTTSDAHDLPHAQHGRKAQAELTRYDRMTARRRPKKGQAASKGYREARKWRARTYAKIARQRQDTGRKWAKKAVTDHDAIAVEDFRPKFLAKSSMARKAADAAIGATKKALIEMGRKHERDIRLVHPAHTTMDCASCGARTKHALPLSERTYTCTTCGAVSPRDKNSARVMLVRAGLNPAGAEGLSLDPPSNSRFRAWTCRRGCPLSWDDGTSYGSTSTEQENTREMQSSHAASAVSAAFDDTNLVAYAGLVPVMRLAERCGLARLAAEKVKLTGAKNSAGAAADAKVTSIVAGMVAGADSIDDLDVLRHGAMPTLFGGIRAPSTLGTFLRAFTHGHALQLHAVHRRFLAALATHTPLLPGSAEKAFIDVDSTHKRVYGRAKQGAEYGRFKGVRTLHPLLATICTPRSRPVIAGVRMRRGKSADSRGAPKFVSEALATAAEAGCTGMRILRADSQFYNAGVIAACRRAGSHFSITTGMNPSIKRAVHSIPDQAWQQITYPTAVPDPETGELISDAEVAEIPAYTAFASRKKAEQVTARLIVRRVRDLAKPAVVGEQGELFPVWRYHPFITDNPAQTLQAEREHRHHAVVEQVIADSKASALAHLPSGHFNANAAWLTLWAVAYNLLRATGALTSAFHAKATTATLRAHLVHVPARIARSARRITLHLPHNWPWQHAWTHLFDTIHGPAG</sequence>
<evidence type="ECO:0000313" key="9">
    <source>
        <dbReference type="Proteomes" id="UP001499990"/>
    </source>
</evidence>
<proteinExistence type="inferred from homology"/>
<dbReference type="InterPro" id="IPR010095">
    <property type="entry name" value="Cas12f1-like_TNB"/>
</dbReference>
<keyword evidence="4" id="KW-0233">DNA recombination</keyword>
<dbReference type="EMBL" id="BAAAYL010000001">
    <property type="protein sequence ID" value="GAA3377215.1"/>
    <property type="molecule type" value="Genomic_DNA"/>
</dbReference>
<dbReference type="Pfam" id="PF07282">
    <property type="entry name" value="Cas12f1-like_TNB"/>
    <property type="match status" value="1"/>
</dbReference>
<dbReference type="NCBIfam" id="NF040570">
    <property type="entry name" value="guided_TnpB"/>
    <property type="match status" value="1"/>
</dbReference>
<comment type="caution">
    <text evidence="8">The sequence shown here is derived from an EMBL/GenBank/DDBJ whole genome shotgun (WGS) entry which is preliminary data.</text>
</comment>
<evidence type="ECO:0000259" key="5">
    <source>
        <dbReference type="Pfam" id="PF01385"/>
    </source>
</evidence>
<dbReference type="Proteomes" id="UP001499990">
    <property type="component" value="Unassembled WGS sequence"/>
</dbReference>
<dbReference type="InterPro" id="IPR047960">
    <property type="entry name" value="Transpos_IS1380"/>
</dbReference>
<feature type="domain" description="Probable transposase IS891/IS1136/IS1341" evidence="5">
    <location>
        <begin position="188"/>
        <end position="295"/>
    </location>
</feature>
<dbReference type="InterPro" id="IPR001959">
    <property type="entry name" value="Transposase"/>
</dbReference>
<evidence type="ECO:0008006" key="10">
    <source>
        <dbReference type="Google" id="ProtNLM"/>
    </source>
</evidence>
<feature type="domain" description="Cas12f1-like TNB" evidence="6">
    <location>
        <begin position="320"/>
        <end position="380"/>
    </location>
</feature>
<organism evidence="8 9">
    <name type="scientific">Streptomyces sannanensis</name>
    <dbReference type="NCBI Taxonomy" id="285536"/>
    <lineage>
        <taxon>Bacteria</taxon>
        <taxon>Bacillati</taxon>
        <taxon>Actinomycetota</taxon>
        <taxon>Actinomycetes</taxon>
        <taxon>Kitasatosporales</taxon>
        <taxon>Streptomycetaceae</taxon>
        <taxon>Streptomyces</taxon>
    </lineage>
</organism>